<accession>A0A1E1KIE8</accession>
<protein>
    <submittedName>
        <fullName evidence="1">Uncharacterized protein</fullName>
    </submittedName>
</protein>
<dbReference type="AlphaFoldDB" id="A0A1E1KIE8"/>
<evidence type="ECO:0000313" key="1">
    <source>
        <dbReference type="EMBL" id="CZS97806.1"/>
    </source>
</evidence>
<proteinExistence type="predicted"/>
<keyword evidence="2" id="KW-1185">Reference proteome</keyword>
<dbReference type="EMBL" id="FJUX01000033">
    <property type="protein sequence ID" value="CZS97806.1"/>
    <property type="molecule type" value="Genomic_DNA"/>
</dbReference>
<dbReference type="Proteomes" id="UP000178912">
    <property type="component" value="Unassembled WGS sequence"/>
</dbReference>
<reference evidence="2" key="1">
    <citation type="submission" date="2016-03" db="EMBL/GenBank/DDBJ databases">
        <authorList>
            <person name="Guldener U."/>
        </authorList>
    </citation>
    <scope>NUCLEOTIDE SEQUENCE [LARGE SCALE GENOMIC DNA]</scope>
    <source>
        <strain evidence="2">04CH-RAC-A.6.1</strain>
    </source>
</reference>
<evidence type="ECO:0000313" key="2">
    <source>
        <dbReference type="Proteomes" id="UP000178912"/>
    </source>
</evidence>
<name>A0A1E1KIE8_9HELO</name>
<gene>
    <name evidence="1" type="ORF">RAG0_06713</name>
</gene>
<organism evidence="1 2">
    <name type="scientific">Rhynchosporium agropyri</name>
    <dbReference type="NCBI Taxonomy" id="914238"/>
    <lineage>
        <taxon>Eukaryota</taxon>
        <taxon>Fungi</taxon>
        <taxon>Dikarya</taxon>
        <taxon>Ascomycota</taxon>
        <taxon>Pezizomycotina</taxon>
        <taxon>Leotiomycetes</taxon>
        <taxon>Helotiales</taxon>
        <taxon>Ploettnerulaceae</taxon>
        <taxon>Rhynchosporium</taxon>
    </lineage>
</organism>
<sequence>MVQRPRSIARGLISSGLDVTSPTRCLNETGLVVGSGDLSELLA</sequence>